<organism evidence="2 3">
    <name type="scientific">Punctularia strigosozonata (strain HHB-11173)</name>
    <name type="common">White-rot fungus</name>
    <dbReference type="NCBI Taxonomy" id="741275"/>
    <lineage>
        <taxon>Eukaryota</taxon>
        <taxon>Fungi</taxon>
        <taxon>Dikarya</taxon>
        <taxon>Basidiomycota</taxon>
        <taxon>Agaricomycotina</taxon>
        <taxon>Agaricomycetes</taxon>
        <taxon>Corticiales</taxon>
        <taxon>Punctulariaceae</taxon>
        <taxon>Punctularia</taxon>
    </lineage>
</organism>
<dbReference type="AlphaFoldDB" id="R7S4P3"/>
<accession>R7S4P3</accession>
<dbReference type="Proteomes" id="UP000054196">
    <property type="component" value="Unassembled WGS sequence"/>
</dbReference>
<evidence type="ECO:0000313" key="3">
    <source>
        <dbReference type="Proteomes" id="UP000054196"/>
    </source>
</evidence>
<sequence length="213" mass="22189">MRKVLFNPSGARYPENYQSGTEQDADSSFRCRLRYRINTRRNHYRCAASGVVAFTCPAALVLASNPGVLVLAASSTIDGLAVFAAPPGLVTAPDAKLAPCTRSPVAVVGGVYISHVGVNATVFAVDARAAVTLVIIGRVTVCLLSECVPTNDDRNAVGRAGGKEGELGRQVDGGARKDPVGVAKVRQLPVSLFLFSHALLNGAKNGGVLTGEE</sequence>
<name>R7S4P3_PUNST</name>
<reference evidence="3" key="1">
    <citation type="journal article" date="2012" name="Science">
        <title>The Paleozoic origin of enzymatic lignin decomposition reconstructed from 31 fungal genomes.</title>
        <authorList>
            <person name="Floudas D."/>
            <person name="Binder M."/>
            <person name="Riley R."/>
            <person name="Barry K."/>
            <person name="Blanchette R.A."/>
            <person name="Henrissat B."/>
            <person name="Martinez A.T."/>
            <person name="Otillar R."/>
            <person name="Spatafora J.W."/>
            <person name="Yadav J.S."/>
            <person name="Aerts A."/>
            <person name="Benoit I."/>
            <person name="Boyd A."/>
            <person name="Carlson A."/>
            <person name="Copeland A."/>
            <person name="Coutinho P.M."/>
            <person name="de Vries R.P."/>
            <person name="Ferreira P."/>
            <person name="Findley K."/>
            <person name="Foster B."/>
            <person name="Gaskell J."/>
            <person name="Glotzer D."/>
            <person name="Gorecki P."/>
            <person name="Heitman J."/>
            <person name="Hesse C."/>
            <person name="Hori C."/>
            <person name="Igarashi K."/>
            <person name="Jurgens J.A."/>
            <person name="Kallen N."/>
            <person name="Kersten P."/>
            <person name="Kohler A."/>
            <person name="Kuees U."/>
            <person name="Kumar T.K.A."/>
            <person name="Kuo A."/>
            <person name="LaButti K."/>
            <person name="Larrondo L.F."/>
            <person name="Lindquist E."/>
            <person name="Ling A."/>
            <person name="Lombard V."/>
            <person name="Lucas S."/>
            <person name="Lundell T."/>
            <person name="Martin R."/>
            <person name="McLaughlin D.J."/>
            <person name="Morgenstern I."/>
            <person name="Morin E."/>
            <person name="Murat C."/>
            <person name="Nagy L.G."/>
            <person name="Nolan M."/>
            <person name="Ohm R.A."/>
            <person name="Patyshakuliyeva A."/>
            <person name="Rokas A."/>
            <person name="Ruiz-Duenas F.J."/>
            <person name="Sabat G."/>
            <person name="Salamov A."/>
            <person name="Samejima M."/>
            <person name="Schmutz J."/>
            <person name="Slot J.C."/>
            <person name="St John F."/>
            <person name="Stenlid J."/>
            <person name="Sun H."/>
            <person name="Sun S."/>
            <person name="Syed K."/>
            <person name="Tsang A."/>
            <person name="Wiebenga A."/>
            <person name="Young D."/>
            <person name="Pisabarro A."/>
            <person name="Eastwood D.C."/>
            <person name="Martin F."/>
            <person name="Cullen D."/>
            <person name="Grigoriev I.V."/>
            <person name="Hibbett D.S."/>
        </authorList>
    </citation>
    <scope>NUCLEOTIDE SEQUENCE [LARGE SCALE GENOMIC DNA]</scope>
    <source>
        <strain evidence="3">HHB-11173 SS5</strain>
    </source>
</reference>
<evidence type="ECO:0000313" key="2">
    <source>
        <dbReference type="EMBL" id="EIN04762.1"/>
    </source>
</evidence>
<evidence type="ECO:0000256" key="1">
    <source>
        <dbReference type="SAM" id="MobiDB-lite"/>
    </source>
</evidence>
<dbReference type="HOGENOM" id="CLU_1294988_0_0_1"/>
<dbReference type="GeneID" id="18880071"/>
<gene>
    <name evidence="2" type="ORF">PUNSTDRAFT_138407</name>
</gene>
<keyword evidence="3" id="KW-1185">Reference proteome</keyword>
<dbReference type="KEGG" id="psq:PUNSTDRAFT_138407"/>
<protein>
    <submittedName>
        <fullName evidence="2">Uncharacterized protein</fullName>
    </submittedName>
</protein>
<feature type="region of interest" description="Disordered" evidence="1">
    <location>
        <begin position="1"/>
        <end position="23"/>
    </location>
</feature>
<dbReference type="EMBL" id="JH687553">
    <property type="protein sequence ID" value="EIN04762.1"/>
    <property type="molecule type" value="Genomic_DNA"/>
</dbReference>
<dbReference type="RefSeq" id="XP_007388155.1">
    <property type="nucleotide sequence ID" value="XM_007388093.1"/>
</dbReference>
<proteinExistence type="predicted"/>